<comment type="caution">
    <text evidence="1">The sequence shown here is derived from an EMBL/GenBank/DDBJ whole genome shotgun (WGS) entry which is preliminary data.</text>
</comment>
<sequence length="81" mass="8670">MAADTSSPPAASTRVVETIAAELAAATADPISVNSLDADVKNSGTAITYEDIRGSRQSPRLDFRSVFAQAFKKIHIYPKLF</sequence>
<proteinExistence type="predicted"/>
<dbReference type="Proteomes" id="UP000193087">
    <property type="component" value="Unassembled WGS sequence"/>
</dbReference>
<gene>
    <name evidence="1" type="ORF">AWC22_16715</name>
</gene>
<dbReference type="EMBL" id="LQPQ01000059">
    <property type="protein sequence ID" value="ORW81689.1"/>
    <property type="molecule type" value="Genomic_DNA"/>
</dbReference>
<organism evidence="1 2">
    <name type="scientific">Mycobacterium riyadhense</name>
    <dbReference type="NCBI Taxonomy" id="486698"/>
    <lineage>
        <taxon>Bacteria</taxon>
        <taxon>Bacillati</taxon>
        <taxon>Actinomycetota</taxon>
        <taxon>Actinomycetes</taxon>
        <taxon>Mycobacteriales</taxon>
        <taxon>Mycobacteriaceae</taxon>
        <taxon>Mycobacterium</taxon>
    </lineage>
</organism>
<reference evidence="1 2" key="1">
    <citation type="submission" date="2016-01" db="EMBL/GenBank/DDBJ databases">
        <title>The new phylogeny of the genus Mycobacterium.</title>
        <authorList>
            <person name="Tarcisio F."/>
            <person name="Conor M."/>
            <person name="Antonella G."/>
            <person name="Elisabetta G."/>
            <person name="Giulia F.S."/>
            <person name="Sara T."/>
            <person name="Anna F."/>
            <person name="Clotilde B."/>
            <person name="Roberto B."/>
            <person name="Veronica D.S."/>
            <person name="Fabio R."/>
            <person name="Monica P."/>
            <person name="Olivier J."/>
            <person name="Enrico T."/>
            <person name="Nicola S."/>
        </authorList>
    </citation>
    <scope>NUCLEOTIDE SEQUENCE [LARGE SCALE GENOMIC DNA]</scope>
    <source>
        <strain evidence="1 2">DSM 45176</strain>
    </source>
</reference>
<evidence type="ECO:0000313" key="2">
    <source>
        <dbReference type="Proteomes" id="UP000193087"/>
    </source>
</evidence>
<accession>A0A1X2D1W9</accession>
<dbReference type="AlphaFoldDB" id="A0A1X2D1W9"/>
<name>A0A1X2D1W9_9MYCO</name>
<keyword evidence="2" id="KW-1185">Reference proteome</keyword>
<protein>
    <submittedName>
        <fullName evidence="1">Uncharacterized protein</fullName>
    </submittedName>
</protein>
<evidence type="ECO:0000313" key="1">
    <source>
        <dbReference type="EMBL" id="ORW81689.1"/>
    </source>
</evidence>